<dbReference type="Gene3D" id="4.10.40.10">
    <property type="match status" value="1"/>
</dbReference>
<evidence type="ECO:0000313" key="5">
    <source>
        <dbReference type="Proteomes" id="UP001562425"/>
    </source>
</evidence>
<dbReference type="SUPFAM" id="SSF57059">
    <property type="entry name" value="omega toxin-like"/>
    <property type="match status" value="1"/>
</dbReference>
<comment type="caution">
    <text evidence="4">The sequence shown here is derived from an EMBL/GenBank/DDBJ whole genome shotgun (WGS) entry which is preliminary data.</text>
</comment>
<keyword evidence="5" id="KW-1185">Reference proteome</keyword>
<name>A0ABD1D9Q7_CULPP</name>
<dbReference type="InterPro" id="IPR004169">
    <property type="entry name" value="Spidertoxin"/>
</dbReference>
<comment type="subcellular location">
    <subcellularLocation>
        <location evidence="1">Secreted</location>
    </subcellularLocation>
</comment>
<dbReference type="CDD" id="cd12960">
    <property type="entry name" value="Spider_toxin"/>
    <property type="match status" value="1"/>
</dbReference>
<dbReference type="GO" id="GO:0005576">
    <property type="term" value="C:extracellular region"/>
    <property type="evidence" value="ECO:0007669"/>
    <property type="project" value="UniProtKB-SubCell"/>
</dbReference>
<evidence type="ECO:0000256" key="1">
    <source>
        <dbReference type="ARBA" id="ARBA00004613"/>
    </source>
</evidence>
<keyword evidence="2" id="KW-0964">Secreted</keyword>
<evidence type="ECO:0000256" key="3">
    <source>
        <dbReference type="ARBA" id="ARBA00023157"/>
    </source>
</evidence>
<keyword evidence="3" id="KW-1015">Disulfide bond</keyword>
<dbReference type="Proteomes" id="UP001562425">
    <property type="component" value="Unassembled WGS sequence"/>
</dbReference>
<evidence type="ECO:0000256" key="2">
    <source>
        <dbReference type="ARBA" id="ARBA00022525"/>
    </source>
</evidence>
<proteinExistence type="predicted"/>
<dbReference type="Pfam" id="PF02819">
    <property type="entry name" value="Toxin_9"/>
    <property type="match status" value="1"/>
</dbReference>
<dbReference type="AlphaFoldDB" id="A0ABD1D9Q7"/>
<reference evidence="4 5" key="1">
    <citation type="submission" date="2024-05" db="EMBL/GenBank/DDBJ databases">
        <title>Culex pipiens pipiens assembly and annotation.</title>
        <authorList>
            <person name="Alout H."/>
            <person name="Durand T."/>
        </authorList>
    </citation>
    <scope>NUCLEOTIDE SEQUENCE [LARGE SCALE GENOMIC DNA]</scope>
    <source>
        <strain evidence="4">HA-2024</strain>
        <tissue evidence="4">Whole body</tissue>
    </source>
</reference>
<dbReference type="EMBL" id="JBEHCU010006733">
    <property type="protein sequence ID" value="KAL1396376.1"/>
    <property type="molecule type" value="Genomic_DNA"/>
</dbReference>
<evidence type="ECO:0000313" key="4">
    <source>
        <dbReference type="EMBL" id="KAL1396376.1"/>
    </source>
</evidence>
<sequence length="89" mass="10151">MHNSTTCQCCDEAEDTDKSLTDDSILDNMLQQGASKRSSLIQVYRRACIRRGGNCDHRSNDCCYNSSCRCNLWGSNCRCQRMGLFQKWG</sequence>
<accession>A0ABD1D9Q7</accession>
<gene>
    <name evidence="4" type="ORF">pipiens_010552</name>
</gene>
<protein>
    <submittedName>
        <fullName evidence="4">Uncharacterized protein</fullName>
    </submittedName>
</protein>
<organism evidence="4 5">
    <name type="scientific">Culex pipiens pipiens</name>
    <name type="common">Northern house mosquito</name>
    <dbReference type="NCBI Taxonomy" id="38569"/>
    <lineage>
        <taxon>Eukaryota</taxon>
        <taxon>Metazoa</taxon>
        <taxon>Ecdysozoa</taxon>
        <taxon>Arthropoda</taxon>
        <taxon>Hexapoda</taxon>
        <taxon>Insecta</taxon>
        <taxon>Pterygota</taxon>
        <taxon>Neoptera</taxon>
        <taxon>Endopterygota</taxon>
        <taxon>Diptera</taxon>
        <taxon>Nematocera</taxon>
        <taxon>Culicoidea</taxon>
        <taxon>Culicidae</taxon>
        <taxon>Culicinae</taxon>
        <taxon>Culicini</taxon>
        <taxon>Culex</taxon>
        <taxon>Culex</taxon>
    </lineage>
</organism>